<organism evidence="2 3">
    <name type="scientific">Tetracentron sinense</name>
    <name type="common">Spur-leaf</name>
    <dbReference type="NCBI Taxonomy" id="13715"/>
    <lineage>
        <taxon>Eukaryota</taxon>
        <taxon>Viridiplantae</taxon>
        <taxon>Streptophyta</taxon>
        <taxon>Embryophyta</taxon>
        <taxon>Tracheophyta</taxon>
        <taxon>Spermatophyta</taxon>
        <taxon>Magnoliopsida</taxon>
        <taxon>Trochodendrales</taxon>
        <taxon>Trochodendraceae</taxon>
        <taxon>Tetracentron</taxon>
    </lineage>
</organism>
<sequence length="123" mass="13379">MSVIVRNEEVKLLTFCKVSCLRGLQRTLVLAYHELDDKELNEEFTKGHELKKGIKNHPLKIAKTIREKGPVRGAAGEGSHGAAGALPEVAGEGSRGDAAGALPEVAEDGWRGESWTCCRRELE</sequence>
<protein>
    <submittedName>
        <fullName evidence="2">Uncharacterized protein</fullName>
    </submittedName>
</protein>
<reference evidence="2 3" key="1">
    <citation type="submission" date="2020-04" db="EMBL/GenBank/DDBJ databases">
        <title>Plant Genome Project.</title>
        <authorList>
            <person name="Zhang R.-G."/>
        </authorList>
    </citation>
    <scope>NUCLEOTIDE SEQUENCE [LARGE SCALE GENOMIC DNA]</scope>
    <source>
        <strain evidence="2">YNK0</strain>
        <tissue evidence="2">Leaf</tissue>
    </source>
</reference>
<proteinExistence type="predicted"/>
<gene>
    <name evidence="2" type="ORF">HHK36_024355</name>
</gene>
<comment type="caution">
    <text evidence="2">The sequence shown here is derived from an EMBL/GenBank/DDBJ whole genome shotgun (WGS) entry which is preliminary data.</text>
</comment>
<evidence type="ECO:0000313" key="3">
    <source>
        <dbReference type="Proteomes" id="UP000655225"/>
    </source>
</evidence>
<accession>A0A835D4K1</accession>
<dbReference type="Proteomes" id="UP000655225">
    <property type="component" value="Unassembled WGS sequence"/>
</dbReference>
<dbReference type="AlphaFoldDB" id="A0A835D4K1"/>
<name>A0A835D4K1_TETSI</name>
<evidence type="ECO:0000256" key="1">
    <source>
        <dbReference type="SAM" id="MobiDB-lite"/>
    </source>
</evidence>
<evidence type="ECO:0000313" key="2">
    <source>
        <dbReference type="EMBL" id="KAF8389836.1"/>
    </source>
</evidence>
<keyword evidence="3" id="KW-1185">Reference proteome</keyword>
<feature type="region of interest" description="Disordered" evidence="1">
    <location>
        <begin position="70"/>
        <end position="107"/>
    </location>
</feature>
<dbReference type="EMBL" id="JABCRI010000018">
    <property type="protein sequence ID" value="KAF8389836.1"/>
    <property type="molecule type" value="Genomic_DNA"/>
</dbReference>